<evidence type="ECO:0000256" key="3">
    <source>
        <dbReference type="ARBA" id="ARBA00022723"/>
    </source>
</evidence>
<dbReference type="Proteomes" id="UP000716446">
    <property type="component" value="Unassembled WGS sequence"/>
</dbReference>
<keyword evidence="4" id="KW-0378">Hydrolase</keyword>
<gene>
    <name evidence="9" type="ORF">AWRI4619_LOCUS4803</name>
</gene>
<comment type="cofactor">
    <cofactor evidence="1">
        <name>Ca(2+)</name>
        <dbReference type="ChEBI" id="CHEBI:29108"/>
    </cofactor>
</comment>
<dbReference type="GO" id="GO:0004553">
    <property type="term" value="F:hydrolase activity, hydrolyzing O-glycosyl compounds"/>
    <property type="evidence" value="ECO:0007669"/>
    <property type="project" value="InterPro"/>
</dbReference>
<feature type="domain" description="Glycosyl hydrolase family 13 catalytic" evidence="8">
    <location>
        <begin position="11"/>
        <end position="358"/>
    </location>
</feature>
<organism evidence="9 10">
    <name type="scientific">Aureobasidium vineae</name>
    <dbReference type="NCBI Taxonomy" id="2773715"/>
    <lineage>
        <taxon>Eukaryota</taxon>
        <taxon>Fungi</taxon>
        <taxon>Dikarya</taxon>
        <taxon>Ascomycota</taxon>
        <taxon>Pezizomycotina</taxon>
        <taxon>Dothideomycetes</taxon>
        <taxon>Dothideomycetidae</taxon>
        <taxon>Dothideales</taxon>
        <taxon>Saccotheciaceae</taxon>
        <taxon>Aureobasidium</taxon>
    </lineage>
</organism>
<proteinExistence type="inferred from homology"/>
<sequence length="456" mass="51423">MGAEEPTPENYTLLQGFEWNVPADGKHYKRLHDAMPSYKHIGISNIWLPPGCKASSPNVSGVATKWGTKDELLALSSLAKEKGIGLYWDAVLNHKAAADKKEKCHVIEVDSNDREKQISDRKEITAWLGFNFDGRGDKYSKQKYHWYHFGGTDYDAATGKNAIFQIQGEGKGWSESVDDEGGNADFLMFADLDYSHPEVCEDVTNWGKWIVKEVGLRGFRLDAVQHFSQRFTKEWIEALRQEHGDLFYVGEFWTGNKQDLIDWVEQMGRKFSLYDSPLLNNFSNISKSEAADLRKVFDDTLVQDMPVNAVGDNPEPPSCGDKLADLCLARKLFAYGELNDYWDNPNCIGWVRRGTHDRKNGCAVVMSNTGPGEIKMHVGGEHKGEIWTDLLGWEQGEVTIDDEGNGVFKCPGCSVAVWVNKDAEGREHFPVNFDSDIYKDAGKQNGDKEEKEDDKE</sequence>
<evidence type="ECO:0000256" key="6">
    <source>
        <dbReference type="ARBA" id="ARBA00023295"/>
    </source>
</evidence>
<comment type="similarity">
    <text evidence="2">Belongs to the glycosyl hydrolase 13 family.</text>
</comment>
<dbReference type="PIRSF" id="PIRSF001021">
    <property type="entry name" value="Alph-amls_thrmst"/>
    <property type="match status" value="1"/>
</dbReference>
<feature type="region of interest" description="Disordered" evidence="7">
    <location>
        <begin position="436"/>
        <end position="456"/>
    </location>
</feature>
<dbReference type="GO" id="GO:0005975">
    <property type="term" value="P:carbohydrate metabolic process"/>
    <property type="evidence" value="ECO:0007669"/>
    <property type="project" value="InterPro"/>
</dbReference>
<evidence type="ECO:0000256" key="5">
    <source>
        <dbReference type="ARBA" id="ARBA00023277"/>
    </source>
</evidence>
<dbReference type="SUPFAM" id="SSF51011">
    <property type="entry name" value="Glycosyl hydrolase domain"/>
    <property type="match status" value="1"/>
</dbReference>
<dbReference type="InterPro" id="IPR006047">
    <property type="entry name" value="GH13_cat_dom"/>
</dbReference>
<dbReference type="InterPro" id="IPR017853">
    <property type="entry name" value="GH"/>
</dbReference>
<evidence type="ECO:0000313" key="9">
    <source>
        <dbReference type="EMBL" id="CAD0087685.1"/>
    </source>
</evidence>
<name>A0A9N8JGF8_9PEZI</name>
<dbReference type="GO" id="GO:0005509">
    <property type="term" value="F:calcium ion binding"/>
    <property type="evidence" value="ECO:0007669"/>
    <property type="project" value="InterPro"/>
</dbReference>
<dbReference type="Gene3D" id="2.40.30.140">
    <property type="match status" value="1"/>
</dbReference>
<keyword evidence="3" id="KW-0479">Metal-binding</keyword>
<evidence type="ECO:0000256" key="4">
    <source>
        <dbReference type="ARBA" id="ARBA00022801"/>
    </source>
</evidence>
<evidence type="ECO:0000256" key="1">
    <source>
        <dbReference type="ARBA" id="ARBA00001913"/>
    </source>
</evidence>
<comment type="caution">
    <text evidence="9">The sequence shown here is derived from an EMBL/GenBank/DDBJ whole genome shotgun (WGS) entry which is preliminary data.</text>
</comment>
<keyword evidence="6" id="KW-0326">Glycosidase</keyword>
<evidence type="ECO:0000259" key="8">
    <source>
        <dbReference type="SMART" id="SM00642"/>
    </source>
</evidence>
<dbReference type="InterPro" id="IPR013780">
    <property type="entry name" value="Glyco_hydro_b"/>
</dbReference>
<dbReference type="Gene3D" id="2.60.40.1180">
    <property type="entry name" value="Golgi alpha-mannosidase II"/>
    <property type="match status" value="1"/>
</dbReference>
<evidence type="ECO:0000313" key="10">
    <source>
        <dbReference type="Proteomes" id="UP000716446"/>
    </source>
</evidence>
<dbReference type="CDD" id="cd11318">
    <property type="entry name" value="AmyAc_bac_fung_AmyA"/>
    <property type="match status" value="1"/>
</dbReference>
<keyword evidence="5" id="KW-0119">Carbohydrate metabolism</keyword>
<dbReference type="PANTHER" id="PTHR43447">
    <property type="entry name" value="ALPHA-AMYLASE"/>
    <property type="match status" value="1"/>
</dbReference>
<protein>
    <recommendedName>
        <fullName evidence="8">Glycosyl hydrolase family 13 catalytic domain-containing protein</fullName>
    </recommendedName>
</protein>
<evidence type="ECO:0000256" key="7">
    <source>
        <dbReference type="SAM" id="MobiDB-lite"/>
    </source>
</evidence>
<keyword evidence="10" id="KW-1185">Reference proteome</keyword>
<dbReference type="SUPFAM" id="SSF51445">
    <property type="entry name" value="(Trans)glycosidases"/>
    <property type="match status" value="1"/>
</dbReference>
<reference evidence="9" key="1">
    <citation type="submission" date="2020-06" db="EMBL/GenBank/DDBJ databases">
        <authorList>
            <person name="Onetto C."/>
        </authorList>
    </citation>
    <scope>NUCLEOTIDE SEQUENCE</scope>
</reference>
<dbReference type="Gene3D" id="3.20.20.80">
    <property type="entry name" value="Glycosidases"/>
    <property type="match status" value="1"/>
</dbReference>
<feature type="compositionally biased region" description="Basic and acidic residues" evidence="7">
    <location>
        <begin position="436"/>
        <end position="449"/>
    </location>
</feature>
<dbReference type="EMBL" id="CAIJEN010000006">
    <property type="protein sequence ID" value="CAD0087685.1"/>
    <property type="molecule type" value="Genomic_DNA"/>
</dbReference>
<evidence type="ECO:0000256" key="2">
    <source>
        <dbReference type="ARBA" id="ARBA00008061"/>
    </source>
</evidence>
<dbReference type="InterPro" id="IPR013776">
    <property type="entry name" value="A-amylase_thermo"/>
</dbReference>
<dbReference type="SMART" id="SM00642">
    <property type="entry name" value="Aamy"/>
    <property type="match status" value="1"/>
</dbReference>
<dbReference type="AlphaFoldDB" id="A0A9N8JGF8"/>
<accession>A0A9N8JGF8</accession>
<dbReference type="Pfam" id="PF00128">
    <property type="entry name" value="Alpha-amylase"/>
    <property type="match status" value="1"/>
</dbReference>